<accession>A0A7L6ARS7</accession>
<keyword evidence="9" id="KW-0547">Nucleotide-binding</keyword>
<sequence length="110" mass="11673">MPLLDIQQLQVRFNTPEGSVEAVRGVDLQIEPDATLAVVGESGAGKSQLFHAVMGLLPRNASVSGQARFAGTELLHQPAAVLNQYRGKRMAMIFQDPMSALNPCSPSGGN</sequence>
<dbReference type="Pfam" id="PF00005">
    <property type="entry name" value="ABC_tran"/>
    <property type="match status" value="1"/>
</dbReference>
<dbReference type="Gene3D" id="3.40.50.300">
    <property type="entry name" value="P-loop containing nucleotide triphosphate hydrolases"/>
    <property type="match status" value="1"/>
</dbReference>
<feature type="domain" description="ABC transporter" evidence="8">
    <location>
        <begin position="24"/>
        <end position="97"/>
    </location>
</feature>
<dbReference type="EMBL" id="CP059265">
    <property type="protein sequence ID" value="QLQ31802.1"/>
    <property type="molecule type" value="Genomic_DNA"/>
</dbReference>
<comment type="similarity">
    <text evidence="2">Belongs to the ABC transporter superfamily.</text>
</comment>
<gene>
    <name evidence="9" type="ORF">HZT40_09620</name>
</gene>
<proteinExistence type="inferred from homology"/>
<dbReference type="InterPro" id="IPR027417">
    <property type="entry name" value="P-loop_NTPase"/>
</dbReference>
<evidence type="ECO:0000313" key="9">
    <source>
        <dbReference type="EMBL" id="QLQ31802.1"/>
    </source>
</evidence>
<organism evidence="9 10">
    <name type="scientific">Candidatus Thiothrix singaporensis</name>
    <dbReference type="NCBI Taxonomy" id="2799669"/>
    <lineage>
        <taxon>Bacteria</taxon>
        <taxon>Pseudomonadati</taxon>
        <taxon>Pseudomonadota</taxon>
        <taxon>Gammaproteobacteria</taxon>
        <taxon>Thiotrichales</taxon>
        <taxon>Thiotrichaceae</taxon>
        <taxon>Thiothrix</taxon>
    </lineage>
</organism>
<evidence type="ECO:0000256" key="2">
    <source>
        <dbReference type="ARBA" id="ARBA00005417"/>
    </source>
</evidence>
<reference evidence="9" key="1">
    <citation type="submission" date="2020-06" db="EMBL/GenBank/DDBJ databases">
        <title>Analysis procedures for assessing recovery of high quality, complete, closed genomes from Nanopore long read metagenome sequencing.</title>
        <authorList>
            <person name="Bessarab I."/>
            <person name="Arumugam K."/>
            <person name="Haryono M."/>
            <person name="Liu X."/>
            <person name="Roy S."/>
            <person name="Zuniga-Montanez R.E."/>
            <person name="Qiu G."/>
            <person name="Drautz-Moses D.I."/>
            <person name="Law Y.Y."/>
            <person name="Wuertz S."/>
            <person name="Lauro F.M."/>
            <person name="Huson D.H."/>
            <person name="Williams R.B."/>
        </authorList>
    </citation>
    <scope>NUCLEOTIDE SEQUENCE [LARGE SCALE GENOMIC DNA]</scope>
    <source>
        <strain evidence="9">SSD2</strain>
    </source>
</reference>
<dbReference type="PANTHER" id="PTHR43297:SF14">
    <property type="entry name" value="ATPASE AAA-TYPE CORE DOMAIN-CONTAINING PROTEIN"/>
    <property type="match status" value="1"/>
</dbReference>
<dbReference type="KEGG" id="this:HZT40_09620"/>
<name>A0A7L6ARS7_9GAMM</name>
<dbReference type="InterPro" id="IPR050388">
    <property type="entry name" value="ABC_Ni/Peptide_Import"/>
</dbReference>
<evidence type="ECO:0000259" key="8">
    <source>
        <dbReference type="Pfam" id="PF00005"/>
    </source>
</evidence>
<evidence type="ECO:0000256" key="1">
    <source>
        <dbReference type="ARBA" id="ARBA00004370"/>
    </source>
</evidence>
<keyword evidence="5" id="KW-0997">Cell inner membrane</keyword>
<keyword evidence="6" id="KW-1278">Translocase</keyword>
<evidence type="ECO:0000313" key="10">
    <source>
        <dbReference type="Proteomes" id="UP000510621"/>
    </source>
</evidence>
<evidence type="ECO:0000256" key="6">
    <source>
        <dbReference type="ARBA" id="ARBA00022967"/>
    </source>
</evidence>
<dbReference type="AlphaFoldDB" id="A0A7L6ARS7"/>
<comment type="subcellular location">
    <subcellularLocation>
        <location evidence="1">Membrane</location>
    </subcellularLocation>
</comment>
<evidence type="ECO:0000256" key="7">
    <source>
        <dbReference type="ARBA" id="ARBA00023136"/>
    </source>
</evidence>
<keyword evidence="7" id="KW-0472">Membrane</keyword>
<dbReference type="GO" id="GO:0016887">
    <property type="term" value="F:ATP hydrolysis activity"/>
    <property type="evidence" value="ECO:0007669"/>
    <property type="project" value="InterPro"/>
</dbReference>
<keyword evidence="9" id="KW-0067">ATP-binding</keyword>
<dbReference type="GO" id="GO:0016020">
    <property type="term" value="C:membrane"/>
    <property type="evidence" value="ECO:0007669"/>
    <property type="project" value="UniProtKB-SubCell"/>
</dbReference>
<evidence type="ECO:0000256" key="4">
    <source>
        <dbReference type="ARBA" id="ARBA00022475"/>
    </source>
</evidence>
<dbReference type="GO" id="GO:0005524">
    <property type="term" value="F:ATP binding"/>
    <property type="evidence" value="ECO:0007669"/>
    <property type="project" value="UniProtKB-KW"/>
</dbReference>
<dbReference type="SUPFAM" id="SSF52540">
    <property type="entry name" value="P-loop containing nucleoside triphosphate hydrolases"/>
    <property type="match status" value="1"/>
</dbReference>
<keyword evidence="10" id="KW-1185">Reference proteome</keyword>
<dbReference type="InterPro" id="IPR003439">
    <property type="entry name" value="ABC_transporter-like_ATP-bd"/>
</dbReference>
<dbReference type="Proteomes" id="UP000510621">
    <property type="component" value="Chromosome"/>
</dbReference>
<protein>
    <submittedName>
        <fullName evidence="9">ATP-binding cassette domain-containing protein</fullName>
    </submittedName>
</protein>
<evidence type="ECO:0000256" key="3">
    <source>
        <dbReference type="ARBA" id="ARBA00022448"/>
    </source>
</evidence>
<keyword evidence="3" id="KW-0813">Transport</keyword>
<keyword evidence="4" id="KW-1003">Cell membrane</keyword>
<evidence type="ECO:0000256" key="5">
    <source>
        <dbReference type="ARBA" id="ARBA00022519"/>
    </source>
</evidence>
<dbReference type="PANTHER" id="PTHR43297">
    <property type="entry name" value="OLIGOPEPTIDE TRANSPORT ATP-BINDING PROTEIN APPD"/>
    <property type="match status" value="1"/>
</dbReference>